<dbReference type="PRINTS" id="PR00380">
    <property type="entry name" value="KINESINHEAVY"/>
</dbReference>
<feature type="binding site" evidence="5">
    <location>
        <begin position="105"/>
        <end position="112"/>
    </location>
    <ligand>
        <name>ATP</name>
        <dbReference type="ChEBI" id="CHEBI:30616"/>
    </ligand>
</feature>
<dbReference type="PANTHER" id="PTHR47117">
    <property type="entry name" value="STAR-RELATED LIPID TRANSFER PROTEIN 9"/>
    <property type="match status" value="1"/>
</dbReference>
<evidence type="ECO:0000259" key="9">
    <source>
        <dbReference type="PROSITE" id="PS50195"/>
    </source>
</evidence>
<reference evidence="11" key="1">
    <citation type="submission" date="2025-08" db="UniProtKB">
        <authorList>
            <consortium name="RefSeq"/>
        </authorList>
    </citation>
    <scope>IDENTIFICATION</scope>
</reference>
<keyword evidence="10" id="KW-1185">Reference proteome</keyword>
<keyword evidence="4 5" id="KW-0505">Motor protein</keyword>
<dbReference type="CDD" id="cd01365">
    <property type="entry name" value="KISc_KIF1A_KIF1B"/>
    <property type="match status" value="1"/>
</dbReference>
<feature type="region of interest" description="Disordered" evidence="7">
    <location>
        <begin position="982"/>
        <end position="1007"/>
    </location>
</feature>
<dbReference type="GeneID" id="101848195"/>
<dbReference type="SMART" id="SM00312">
    <property type="entry name" value="PX"/>
    <property type="match status" value="1"/>
</dbReference>
<dbReference type="Gene3D" id="2.60.200.20">
    <property type="match status" value="1"/>
</dbReference>
<evidence type="ECO:0000256" key="1">
    <source>
        <dbReference type="ARBA" id="ARBA00022741"/>
    </source>
</evidence>
<dbReference type="SUPFAM" id="SSF64268">
    <property type="entry name" value="PX domain"/>
    <property type="match status" value="1"/>
</dbReference>
<gene>
    <name evidence="11" type="primary">LOC101848195</name>
</gene>
<dbReference type="InterPro" id="IPR000253">
    <property type="entry name" value="FHA_dom"/>
</dbReference>
<dbReference type="PROSITE" id="PS50195">
    <property type="entry name" value="PX"/>
    <property type="match status" value="1"/>
</dbReference>
<dbReference type="Gene3D" id="3.30.1520.10">
    <property type="entry name" value="Phox-like domain"/>
    <property type="match status" value="1"/>
</dbReference>
<evidence type="ECO:0000256" key="3">
    <source>
        <dbReference type="ARBA" id="ARBA00023054"/>
    </source>
</evidence>
<keyword evidence="3 6" id="KW-0175">Coiled coil</keyword>
<dbReference type="InterPro" id="IPR019821">
    <property type="entry name" value="Kinesin_motor_CS"/>
</dbReference>
<feature type="coiled-coil region" evidence="6">
    <location>
        <begin position="616"/>
        <end position="801"/>
    </location>
</feature>
<dbReference type="PANTHER" id="PTHR47117:SF6">
    <property type="entry name" value="KINESIN-LIKE PROTEIN KIF16B"/>
    <property type="match status" value="1"/>
</dbReference>
<feature type="coiled-coil region" evidence="6">
    <location>
        <begin position="1138"/>
        <end position="1175"/>
    </location>
</feature>
<dbReference type="SUPFAM" id="SSF49879">
    <property type="entry name" value="SMAD/FHA domain"/>
    <property type="match status" value="1"/>
</dbReference>
<dbReference type="Pfam" id="PF00787">
    <property type="entry name" value="PX"/>
    <property type="match status" value="1"/>
</dbReference>
<evidence type="ECO:0000313" key="11">
    <source>
        <dbReference type="RefSeq" id="XP_012936774.1"/>
    </source>
</evidence>
<accession>A0ABM0ZXX5</accession>
<evidence type="ECO:0000256" key="2">
    <source>
        <dbReference type="ARBA" id="ARBA00022840"/>
    </source>
</evidence>
<dbReference type="InterPro" id="IPR027417">
    <property type="entry name" value="P-loop_NTPase"/>
</dbReference>
<evidence type="ECO:0000259" key="8">
    <source>
        <dbReference type="PROSITE" id="PS50067"/>
    </source>
</evidence>
<protein>
    <submittedName>
        <fullName evidence="11">Kinesin-like protein KIF16B</fullName>
    </submittedName>
</protein>
<evidence type="ECO:0000256" key="7">
    <source>
        <dbReference type="SAM" id="MobiDB-lite"/>
    </source>
</evidence>
<dbReference type="Proteomes" id="UP000694888">
    <property type="component" value="Unplaced"/>
</dbReference>
<evidence type="ECO:0000256" key="6">
    <source>
        <dbReference type="SAM" id="Coils"/>
    </source>
</evidence>
<comment type="similarity">
    <text evidence="5">Belongs to the TRAFAC class myosin-kinesin ATPase superfamily. Kinesin family.</text>
</comment>
<dbReference type="InterPro" id="IPR036871">
    <property type="entry name" value="PX_dom_sf"/>
</dbReference>
<dbReference type="RefSeq" id="XP_012936774.1">
    <property type="nucleotide sequence ID" value="XM_013081320.2"/>
</dbReference>
<proteinExistence type="inferred from homology"/>
<dbReference type="SMART" id="SM00129">
    <property type="entry name" value="KISc"/>
    <property type="match status" value="1"/>
</dbReference>
<dbReference type="Gene3D" id="3.40.850.10">
    <property type="entry name" value="Kinesin motor domain"/>
    <property type="match status" value="1"/>
</dbReference>
<organism evidence="10 11">
    <name type="scientific">Aplysia californica</name>
    <name type="common">California sea hare</name>
    <dbReference type="NCBI Taxonomy" id="6500"/>
    <lineage>
        <taxon>Eukaryota</taxon>
        <taxon>Metazoa</taxon>
        <taxon>Spiralia</taxon>
        <taxon>Lophotrochozoa</taxon>
        <taxon>Mollusca</taxon>
        <taxon>Gastropoda</taxon>
        <taxon>Heterobranchia</taxon>
        <taxon>Euthyneura</taxon>
        <taxon>Tectipleura</taxon>
        <taxon>Aplysiida</taxon>
        <taxon>Aplysioidea</taxon>
        <taxon>Aplysiidae</taxon>
        <taxon>Aplysia</taxon>
    </lineage>
</organism>
<keyword evidence="2 5" id="KW-0067">ATP-binding</keyword>
<dbReference type="InterPro" id="IPR008984">
    <property type="entry name" value="SMAD_FHA_dom_sf"/>
</dbReference>
<sequence length="1359" mass="156550">MTSVKVAVRVRPLNSREDGLDSQVIIQMEGDKTKIINPKSSEHGGEGDSARDHFKVREFTFDHSFWSVNEKDGHYATQTQVFSSLGEDVVNSAFDGYNVCIFAYGQTGSGKTYTMMGSKEDPGLIPRYCNTLFSRLTDNSASYQVHVSYLEIYNEKVRDLLSSVSTNPNKPSHNLRVREHPRDGPYVQDLSKHVVVHYDALAELMVKGNMNRTTASTNMNDVSSRSHAIFTITFTQARFMDGLPSERQSKINLVDLAGSERADATGATGQRLKEGGSINKSLVSLGNVISLLAERSENGNKGRNAYIPYRDSVLTWLLKDSLGGNAKTIMIATISPADVNYGETLSTLRYANRAKNIINRPTVNEDPNVRLIRELREEIARLKSLLDGAPDISPRDQEKLHEKEARIKVLTEEWAEKWKESANLLQDKNLALRQEGLGVILDSTLPHLIGIDDDVLSTGIKLYHLKEGITKIGSEESEEQQDIIIAGPEVTTEHCVIEHQDGSVFLHPIEGALCAVNGHAIGEPTKLTQGMLITLGKTNMFRFNHPEQVKELKKMQTNVRKSASTISLHQGGEAAPKLSLLSQSMSDLYRSNESLALNGSLLSLYLERWDISSTTYREDQEELEQKRMEIMELEDTYTSREEQRREMERQVQEELAEKNDRLMQLEEEIDTIKSKNNPYDNIVEGLRQLDRQEEELLEDLRISKENLLKEVENLTWYPDQVREEEVIASVVADLNKQISDMERQIDDFKDAAQMQKEALSGEEKEVLEKQRLLARELSSLEADYEAEKRQLLSNNENVLHEVQDLALREEDILSQHRDTDALKKAQWQEGLSRLKEHNITIEEAWGDLEENEAVVKARLQNGGFSSAQEKLSCEQEAQQLSEARRLLGEEEKTFAAHQQAEMLRVEREMEAWEEQKAAELGSISSSRRNVLWRHSEKLQRLDGQMEHTRDTAQEVKAELEQVQNRMCKVNADTEKEVASLQQEHEARVEERRSVERKSEQKEQQRRDKIEELESEIDSLEHMYQVRLDDIQTERMRLVGLQEEVLRKSSLDAGSGPPLDLHMAHDLKTQRLELETRQKELETFKTELESAKSELESRQRKFDEEREAQLDKLEFEKLKLLDMERQDRVNSLVEQEVKCRLFEEKLERERLRKAEREREKQERDREIQKLKSMHQREMNQLKAKLEDGALGKNRSLVRSQSCTTDAMPTESFRRNLVKQLTLAEPQAPLNIEVPTFVLRGSGRDLHYEYLVKVSVGSESWCIFRRYSRFREMHTTLKKKYPVVNQLVFPPRRFFHKNKKVAAERRQLLEEYVRHAVELCMRITECPLHPSQNRQITKQALVDFEPFFRRGLFETARNLTS</sequence>
<dbReference type="PROSITE" id="PS50067">
    <property type="entry name" value="KINESIN_MOTOR_2"/>
    <property type="match status" value="1"/>
</dbReference>
<feature type="domain" description="Kinesin motor" evidence="8">
    <location>
        <begin position="3"/>
        <end position="357"/>
    </location>
</feature>
<dbReference type="Pfam" id="PF00225">
    <property type="entry name" value="Kinesin"/>
    <property type="match status" value="1"/>
</dbReference>
<dbReference type="InterPro" id="IPR036961">
    <property type="entry name" value="Kinesin_motor_dom_sf"/>
</dbReference>
<evidence type="ECO:0000256" key="5">
    <source>
        <dbReference type="PROSITE-ProRule" id="PRU00283"/>
    </source>
</evidence>
<dbReference type="SUPFAM" id="SSF52540">
    <property type="entry name" value="P-loop containing nucleoside triphosphate hydrolases"/>
    <property type="match status" value="1"/>
</dbReference>
<dbReference type="InterPro" id="IPR001683">
    <property type="entry name" value="PX_dom"/>
</dbReference>
<keyword evidence="1 5" id="KW-0547">Nucleotide-binding</keyword>
<dbReference type="CDD" id="cd22708">
    <property type="entry name" value="FHA_KIF16"/>
    <property type="match status" value="1"/>
</dbReference>
<name>A0ABM0ZXX5_APLCA</name>
<dbReference type="InterPro" id="IPR001752">
    <property type="entry name" value="Kinesin_motor_dom"/>
</dbReference>
<feature type="domain" description="PX" evidence="9">
    <location>
        <begin position="1226"/>
        <end position="1359"/>
    </location>
</feature>
<feature type="coiled-coil region" evidence="6">
    <location>
        <begin position="1066"/>
        <end position="1107"/>
    </location>
</feature>
<dbReference type="PROSITE" id="PS00411">
    <property type="entry name" value="KINESIN_MOTOR_1"/>
    <property type="match status" value="1"/>
</dbReference>
<dbReference type="Pfam" id="PF00498">
    <property type="entry name" value="FHA"/>
    <property type="match status" value="1"/>
</dbReference>
<evidence type="ECO:0000256" key="4">
    <source>
        <dbReference type="ARBA" id="ARBA00023175"/>
    </source>
</evidence>
<evidence type="ECO:0000313" key="10">
    <source>
        <dbReference type="Proteomes" id="UP000694888"/>
    </source>
</evidence>